<dbReference type="PANTHER" id="PTHR11102:SF160">
    <property type="entry name" value="ERAD-ASSOCIATED E3 UBIQUITIN-PROTEIN LIGASE COMPONENT HRD3"/>
    <property type="match status" value="1"/>
</dbReference>
<name>A0ABU5ZA74_9FLAO</name>
<dbReference type="EMBL" id="JAYKBW010000011">
    <property type="protein sequence ID" value="MEB3075613.1"/>
    <property type="molecule type" value="Genomic_DNA"/>
</dbReference>
<dbReference type="SMART" id="SM00671">
    <property type="entry name" value="SEL1"/>
    <property type="match status" value="3"/>
</dbReference>
<dbReference type="PANTHER" id="PTHR11102">
    <property type="entry name" value="SEL-1-LIKE PROTEIN"/>
    <property type="match status" value="1"/>
</dbReference>
<dbReference type="Gene3D" id="1.25.40.10">
    <property type="entry name" value="Tetratricopeptide repeat domain"/>
    <property type="match status" value="1"/>
</dbReference>
<dbReference type="InterPro" id="IPR006597">
    <property type="entry name" value="Sel1-like"/>
</dbReference>
<gene>
    <name evidence="1" type="ORF">VJJ08_09935</name>
</gene>
<comment type="caution">
    <text evidence="1">The sequence shown here is derived from an EMBL/GenBank/DDBJ whole genome shotgun (WGS) entry which is preliminary data.</text>
</comment>
<protein>
    <submittedName>
        <fullName evidence="1">Tetratricopeptide repeat protein</fullName>
    </submittedName>
</protein>
<evidence type="ECO:0000313" key="1">
    <source>
        <dbReference type="EMBL" id="MEB3075613.1"/>
    </source>
</evidence>
<reference evidence="1 2" key="1">
    <citation type="submission" date="2023-12" db="EMBL/GenBank/DDBJ databases">
        <title>Genomic sequences of Capnocytophaga and Parvimonas strains.</title>
        <authorList>
            <person name="Watt R.M."/>
            <person name="Wang M."/>
            <person name="Yang T."/>
            <person name="Tong W.M."/>
        </authorList>
    </citation>
    <scope>NUCLEOTIDE SEQUENCE [LARGE SCALE GENOMIC DNA]</scope>
    <source>
        <strain evidence="1 2">CCUG 13096</strain>
    </source>
</reference>
<dbReference type="SUPFAM" id="SSF81901">
    <property type="entry name" value="HCP-like"/>
    <property type="match status" value="1"/>
</dbReference>
<dbReference type="Proteomes" id="UP001311730">
    <property type="component" value="Unassembled WGS sequence"/>
</dbReference>
<evidence type="ECO:0000313" key="2">
    <source>
        <dbReference type="Proteomes" id="UP001311730"/>
    </source>
</evidence>
<dbReference type="InterPro" id="IPR050767">
    <property type="entry name" value="Sel1_AlgK"/>
</dbReference>
<keyword evidence="2" id="KW-1185">Reference proteome</keyword>
<dbReference type="InterPro" id="IPR011990">
    <property type="entry name" value="TPR-like_helical_dom_sf"/>
</dbReference>
<dbReference type="RefSeq" id="WP_323983785.1">
    <property type="nucleotide sequence ID" value="NZ_JAYKBW010000011.1"/>
</dbReference>
<proteinExistence type="predicted"/>
<accession>A0ABU5ZA74</accession>
<organism evidence="1 2">
    <name type="scientific">Capnocytophaga gingivalis</name>
    <dbReference type="NCBI Taxonomy" id="1017"/>
    <lineage>
        <taxon>Bacteria</taxon>
        <taxon>Pseudomonadati</taxon>
        <taxon>Bacteroidota</taxon>
        <taxon>Flavobacteriia</taxon>
        <taxon>Flavobacteriales</taxon>
        <taxon>Flavobacteriaceae</taxon>
        <taxon>Capnocytophaga</taxon>
    </lineage>
</organism>
<sequence length="294" mass="34528">MERGIYLLISTFIIGIIPSYGQLSEEFFRELLVALAPRPTPTAEIAAALSEADKCYREGFIGTAYDIYMQYNDYLTPEQHYRLGDMLDGAVISGQSKPPYPPSNDQLAEEEMLKAAEGGHPRAMGAMGWYCTYHEKDIQEVFAWYEKAVQYGDKAACFNLGLDHFWVEQRSHPHYQRDYTQACYWLERAANEYYLYDAMVILGQIYGSDEEKDYQKAVYWYQRAYNTEAHPLERFYRAANLVTIYQDYLRDPEKLAYWKEKLKEYTERLRNLDDGLLTPEEKEHIIWSYTPKNN</sequence>
<dbReference type="Pfam" id="PF08238">
    <property type="entry name" value="Sel1"/>
    <property type="match status" value="3"/>
</dbReference>